<evidence type="ECO:0000313" key="2">
    <source>
        <dbReference type="Proteomes" id="UP000004621"/>
    </source>
</evidence>
<gene>
    <name evidence="1" type="ORF">NEISUBOT_04320</name>
</gene>
<protein>
    <submittedName>
        <fullName evidence="1">Uncharacterized protein</fullName>
    </submittedName>
</protein>
<proteinExistence type="predicted"/>
<dbReference type="AlphaFoldDB" id="A0A9W5IRD7"/>
<sequence length="39" mass="4604">MKTERPSEIQTAFDIGFCWYMTQAAFAADWITAWFGIIW</sequence>
<accession>A0A9W5IRD7</accession>
<dbReference type="Proteomes" id="UP000004621">
    <property type="component" value="Unassembled WGS sequence"/>
</dbReference>
<name>A0A9W5IRD7_NEISU</name>
<dbReference type="EMBL" id="ACEO02000005">
    <property type="protein sequence ID" value="EFC52218.1"/>
    <property type="molecule type" value="Genomic_DNA"/>
</dbReference>
<reference evidence="1 2" key="1">
    <citation type="submission" date="2010-01" db="EMBL/GenBank/DDBJ databases">
        <authorList>
            <person name="Weinstock G."/>
            <person name="Sodergren E."/>
            <person name="Clifton S."/>
            <person name="Fulton L."/>
            <person name="Fulton B."/>
            <person name="Courtney L."/>
            <person name="Fronick C."/>
            <person name="Harrison M."/>
            <person name="Strong C."/>
            <person name="Farmer C."/>
            <person name="Delahaunty K."/>
            <person name="Markovic C."/>
            <person name="Hall O."/>
            <person name="Minx P."/>
            <person name="Tomlinson C."/>
            <person name="Mitreva M."/>
            <person name="Nelson J."/>
            <person name="Hou S."/>
            <person name="Wollam A."/>
            <person name="Pepin K.H."/>
            <person name="Johnson M."/>
            <person name="Bhonagiri V."/>
            <person name="Nash W.E."/>
            <person name="Warren W."/>
            <person name="Chinwalla A."/>
            <person name="Mardis E.R."/>
            <person name="Wilson R.K."/>
        </authorList>
    </citation>
    <scope>NUCLEOTIDE SEQUENCE [LARGE SCALE GENOMIC DNA]</scope>
    <source>
        <strain evidence="1 2">NJ9703</strain>
    </source>
</reference>
<evidence type="ECO:0000313" key="1">
    <source>
        <dbReference type="EMBL" id="EFC52218.1"/>
    </source>
</evidence>
<organism evidence="1 2">
    <name type="scientific">Neisseria subflava NJ9703</name>
    <dbReference type="NCBI Taxonomy" id="546268"/>
    <lineage>
        <taxon>Bacteria</taxon>
        <taxon>Pseudomonadati</taxon>
        <taxon>Pseudomonadota</taxon>
        <taxon>Betaproteobacteria</taxon>
        <taxon>Neisseriales</taxon>
        <taxon>Neisseriaceae</taxon>
        <taxon>Neisseria</taxon>
    </lineage>
</organism>
<comment type="caution">
    <text evidence="1">The sequence shown here is derived from an EMBL/GenBank/DDBJ whole genome shotgun (WGS) entry which is preliminary data.</text>
</comment>